<gene>
    <name evidence="5" type="ORF">BZA70DRAFT_137032</name>
</gene>
<evidence type="ECO:0000256" key="2">
    <source>
        <dbReference type="PROSITE-ProRule" id="PRU00176"/>
    </source>
</evidence>
<dbReference type="InterPro" id="IPR045164">
    <property type="entry name" value="RBM41/RNPC3"/>
</dbReference>
<evidence type="ECO:0000313" key="5">
    <source>
        <dbReference type="EMBL" id="KAK7205656.1"/>
    </source>
</evidence>
<dbReference type="SMART" id="SM00360">
    <property type="entry name" value="RRM"/>
    <property type="match status" value="1"/>
</dbReference>
<evidence type="ECO:0000256" key="3">
    <source>
        <dbReference type="SAM" id="MobiDB-lite"/>
    </source>
</evidence>
<comment type="caution">
    <text evidence="5">The sequence shown here is derived from an EMBL/GenBank/DDBJ whole genome shotgun (WGS) entry which is preliminary data.</text>
</comment>
<evidence type="ECO:0000259" key="4">
    <source>
        <dbReference type="PROSITE" id="PS50102"/>
    </source>
</evidence>
<feature type="region of interest" description="Disordered" evidence="3">
    <location>
        <begin position="178"/>
        <end position="213"/>
    </location>
</feature>
<dbReference type="EMBL" id="JBBJBU010000004">
    <property type="protein sequence ID" value="KAK7205656.1"/>
    <property type="molecule type" value="Genomic_DNA"/>
</dbReference>
<dbReference type="RefSeq" id="XP_064768689.1">
    <property type="nucleotide sequence ID" value="XM_064909606.1"/>
</dbReference>
<dbReference type="InterPro" id="IPR035979">
    <property type="entry name" value="RBD_domain_sf"/>
</dbReference>
<sequence>MSQEASSVSAQALPIPGTIRRAGVSSRTNKPVPPPPAPPPGRRAIGSSSNAIAIDSGLAAYGNPSQTLYINNLNDKIQKDELKLCLYTLFATYGTILDVVAVKTPKMRGQAHVVFASVPSATAALRSLQGFSFLGKEMHIAFAKSKSNVVARNDGTFNSSQALLQQTTAAAAAAVDEDVPMYAAPADDDDEDKEEEEVKQGTKRSRENDSDEE</sequence>
<evidence type="ECO:0000256" key="1">
    <source>
        <dbReference type="ARBA" id="ARBA00022884"/>
    </source>
</evidence>
<dbReference type="InterPro" id="IPR000504">
    <property type="entry name" value="RRM_dom"/>
</dbReference>
<feature type="region of interest" description="Disordered" evidence="3">
    <location>
        <begin position="1"/>
        <end position="46"/>
    </location>
</feature>
<dbReference type="PANTHER" id="PTHR16105:SF0">
    <property type="entry name" value="RNA-BINDING REGION-CONTAINING PROTEIN 3"/>
    <property type="match status" value="1"/>
</dbReference>
<dbReference type="Proteomes" id="UP001498771">
    <property type="component" value="Unassembled WGS sequence"/>
</dbReference>
<protein>
    <recommendedName>
        <fullName evidence="4">RRM domain-containing protein</fullName>
    </recommendedName>
</protein>
<feature type="compositionally biased region" description="Pro residues" evidence="3">
    <location>
        <begin position="31"/>
        <end position="41"/>
    </location>
</feature>
<feature type="compositionally biased region" description="Acidic residues" evidence="3">
    <location>
        <begin position="186"/>
        <end position="195"/>
    </location>
</feature>
<dbReference type="GeneID" id="90035118"/>
<keyword evidence="1 2" id="KW-0694">RNA-binding</keyword>
<dbReference type="InterPro" id="IPR012677">
    <property type="entry name" value="Nucleotide-bd_a/b_plait_sf"/>
</dbReference>
<dbReference type="PANTHER" id="PTHR16105">
    <property type="entry name" value="RNA-BINDING REGION-CONTAINING PROTEIN 3"/>
    <property type="match status" value="1"/>
</dbReference>
<reference evidence="5 6" key="1">
    <citation type="submission" date="2024-03" db="EMBL/GenBank/DDBJ databases">
        <title>Genome-scale model development and genomic sequencing of the oleaginous clade Lipomyces.</title>
        <authorList>
            <consortium name="Lawrence Berkeley National Laboratory"/>
            <person name="Czajka J.J."/>
            <person name="Han Y."/>
            <person name="Kim J."/>
            <person name="Mondo S.J."/>
            <person name="Hofstad B.A."/>
            <person name="Robles A."/>
            <person name="Haridas S."/>
            <person name="Riley R."/>
            <person name="LaButti K."/>
            <person name="Pangilinan J."/>
            <person name="Andreopoulos W."/>
            <person name="Lipzen A."/>
            <person name="Yan J."/>
            <person name="Wang M."/>
            <person name="Ng V."/>
            <person name="Grigoriev I.V."/>
            <person name="Spatafora J.W."/>
            <person name="Magnuson J.K."/>
            <person name="Baker S.E."/>
            <person name="Pomraning K.R."/>
        </authorList>
    </citation>
    <scope>NUCLEOTIDE SEQUENCE [LARGE SCALE GENOMIC DNA]</scope>
    <source>
        <strain evidence="5 6">Phaff 52-87</strain>
    </source>
</reference>
<feature type="compositionally biased region" description="Basic and acidic residues" evidence="3">
    <location>
        <begin position="196"/>
        <end position="213"/>
    </location>
</feature>
<feature type="domain" description="RRM" evidence="4">
    <location>
        <begin position="66"/>
        <end position="145"/>
    </location>
</feature>
<name>A0ABR1F735_9ASCO</name>
<dbReference type="SUPFAM" id="SSF54928">
    <property type="entry name" value="RNA-binding domain, RBD"/>
    <property type="match status" value="1"/>
</dbReference>
<accession>A0ABR1F735</accession>
<feature type="compositionally biased region" description="Polar residues" evidence="3">
    <location>
        <begin position="1"/>
        <end position="10"/>
    </location>
</feature>
<dbReference type="Pfam" id="PF00076">
    <property type="entry name" value="RRM_1"/>
    <property type="match status" value="1"/>
</dbReference>
<organism evidence="5 6">
    <name type="scientific">Myxozyma melibiosi</name>
    <dbReference type="NCBI Taxonomy" id="54550"/>
    <lineage>
        <taxon>Eukaryota</taxon>
        <taxon>Fungi</taxon>
        <taxon>Dikarya</taxon>
        <taxon>Ascomycota</taxon>
        <taxon>Saccharomycotina</taxon>
        <taxon>Lipomycetes</taxon>
        <taxon>Lipomycetales</taxon>
        <taxon>Lipomycetaceae</taxon>
        <taxon>Myxozyma</taxon>
    </lineage>
</organism>
<dbReference type="CDD" id="cd12246">
    <property type="entry name" value="RRM1_U1A_like"/>
    <property type="match status" value="1"/>
</dbReference>
<dbReference type="PROSITE" id="PS50102">
    <property type="entry name" value="RRM"/>
    <property type="match status" value="1"/>
</dbReference>
<proteinExistence type="predicted"/>
<dbReference type="Gene3D" id="3.30.70.330">
    <property type="match status" value="1"/>
</dbReference>
<keyword evidence="6" id="KW-1185">Reference proteome</keyword>
<evidence type="ECO:0000313" key="6">
    <source>
        <dbReference type="Proteomes" id="UP001498771"/>
    </source>
</evidence>